<evidence type="ECO:0000256" key="2">
    <source>
        <dbReference type="SAM" id="Phobius"/>
    </source>
</evidence>
<gene>
    <name evidence="3" type="ORF">Cni_G26689</name>
</gene>
<reference evidence="3 4" key="1">
    <citation type="submission" date="2023-10" db="EMBL/GenBank/DDBJ databases">
        <title>Chromosome-scale genome assembly provides insights into flower coloration mechanisms of Canna indica.</title>
        <authorList>
            <person name="Li C."/>
        </authorList>
    </citation>
    <scope>NUCLEOTIDE SEQUENCE [LARGE SCALE GENOMIC DNA]</scope>
    <source>
        <tissue evidence="3">Flower</tissue>
    </source>
</reference>
<evidence type="ECO:0000313" key="4">
    <source>
        <dbReference type="Proteomes" id="UP001327560"/>
    </source>
</evidence>
<feature type="compositionally biased region" description="Pro residues" evidence="1">
    <location>
        <begin position="265"/>
        <end position="278"/>
    </location>
</feature>
<accession>A0AAQ3QQR4</accession>
<name>A0AAQ3QQR4_9LILI</name>
<keyword evidence="4" id="KW-1185">Reference proteome</keyword>
<protein>
    <submittedName>
        <fullName evidence="3">Uncharacterized protein</fullName>
    </submittedName>
</protein>
<evidence type="ECO:0000313" key="3">
    <source>
        <dbReference type="EMBL" id="WOL17896.1"/>
    </source>
</evidence>
<proteinExistence type="predicted"/>
<evidence type="ECO:0000256" key="1">
    <source>
        <dbReference type="SAM" id="MobiDB-lite"/>
    </source>
</evidence>
<keyword evidence="2" id="KW-0472">Membrane</keyword>
<organism evidence="3 4">
    <name type="scientific">Canna indica</name>
    <name type="common">Indian-shot</name>
    <dbReference type="NCBI Taxonomy" id="4628"/>
    <lineage>
        <taxon>Eukaryota</taxon>
        <taxon>Viridiplantae</taxon>
        <taxon>Streptophyta</taxon>
        <taxon>Embryophyta</taxon>
        <taxon>Tracheophyta</taxon>
        <taxon>Spermatophyta</taxon>
        <taxon>Magnoliopsida</taxon>
        <taxon>Liliopsida</taxon>
        <taxon>Zingiberales</taxon>
        <taxon>Cannaceae</taxon>
        <taxon>Canna</taxon>
    </lineage>
</organism>
<feature type="region of interest" description="Disordered" evidence="1">
    <location>
        <begin position="259"/>
        <end position="278"/>
    </location>
</feature>
<dbReference type="AlphaFoldDB" id="A0AAQ3QQR4"/>
<keyword evidence="2" id="KW-1133">Transmembrane helix</keyword>
<dbReference type="PANTHER" id="PTHR34116:SF2">
    <property type="entry name" value="THH1_TOM1_TOM3 DOMAIN-CONTAINING PROTEIN"/>
    <property type="match status" value="1"/>
</dbReference>
<dbReference type="Proteomes" id="UP001327560">
    <property type="component" value="Chromosome 8"/>
</dbReference>
<dbReference type="PANTHER" id="PTHR34116">
    <property type="entry name" value="PLASMINOGEN ACTIVATOR INHIBITOR"/>
    <property type="match status" value="1"/>
</dbReference>
<dbReference type="EMBL" id="CP136897">
    <property type="protein sequence ID" value="WOL17896.1"/>
    <property type="molecule type" value="Genomic_DNA"/>
</dbReference>
<feature type="transmembrane region" description="Helical" evidence="2">
    <location>
        <begin position="151"/>
        <end position="174"/>
    </location>
</feature>
<keyword evidence="2" id="KW-0812">Transmembrane</keyword>
<sequence length="278" mass="31461">MCPLFLLHLLFLQQSKRKREKERLSSTALLPEAFQGARDDITQQMEVVWDQIKAPMIIPLLQTLRDRMPRHVRRHALRLEGLHGHLHRLRQAPPPAAGDAIHLGEDVELFFALPVRVLLGFSLLPQPGDLARVLLLGFSVLPQPGDLAYELIVFLAFLIMLFCTVIGIIILVYFPVADSMALKELEERQMEDIPYDDYYYDSASLMVNQSRHDTRRSSDVSTKPGSISFRTMIKDDAPASDGFDEISLFQGAFHIGSSSGFSPTPARPMPPLREIPRY</sequence>